<feature type="region of interest" description="Disordered" evidence="1">
    <location>
        <begin position="1"/>
        <end position="21"/>
    </location>
</feature>
<feature type="transmembrane region" description="Helical" evidence="2">
    <location>
        <begin position="76"/>
        <end position="94"/>
    </location>
</feature>
<dbReference type="RefSeq" id="WP_286217469.1">
    <property type="nucleotide sequence ID" value="NZ_AP027729.1"/>
</dbReference>
<reference evidence="4" key="1">
    <citation type="journal article" date="2019" name="Int. J. Syst. Evol. Microbiol.">
        <title>The Global Catalogue of Microorganisms (GCM) 10K type strain sequencing project: providing services to taxonomists for standard genome sequencing and annotation.</title>
        <authorList>
            <consortium name="The Broad Institute Genomics Platform"/>
            <consortium name="The Broad Institute Genome Sequencing Center for Infectious Disease"/>
            <person name="Wu L."/>
            <person name="Ma J."/>
        </authorList>
    </citation>
    <scope>NUCLEOTIDE SEQUENCE [LARGE SCALE GENOMIC DNA]</scope>
    <source>
        <strain evidence="4">NBRC 108565</strain>
    </source>
</reference>
<accession>A0ABN6XEF3</accession>
<organism evidence="3 4">
    <name type="scientific">Paraoerskovia sediminicola</name>
    <dbReference type="NCBI Taxonomy" id="1138587"/>
    <lineage>
        <taxon>Bacteria</taxon>
        <taxon>Bacillati</taxon>
        <taxon>Actinomycetota</taxon>
        <taxon>Actinomycetes</taxon>
        <taxon>Micrococcales</taxon>
        <taxon>Cellulomonadaceae</taxon>
        <taxon>Paraoerskovia</taxon>
    </lineage>
</organism>
<feature type="transmembrane region" description="Helical" evidence="2">
    <location>
        <begin position="49"/>
        <end position="70"/>
    </location>
</feature>
<evidence type="ECO:0000256" key="1">
    <source>
        <dbReference type="SAM" id="MobiDB-lite"/>
    </source>
</evidence>
<keyword evidence="2" id="KW-0812">Transmembrane</keyword>
<keyword evidence="4" id="KW-1185">Reference proteome</keyword>
<gene>
    <name evidence="3" type="ORF">GCM10025865_24590</name>
</gene>
<sequence>MAEPGPDRSVPDAPSSISGDRPTWKVRRVARQRKAALGRLVHVETVRPGLRLFAAYAVFVGALMAVGLALGSPDVLSAFVAVLVVLAVLTWLVASEKLLVFERGVVLGSFVAGTRPMALPFHAVDPSTLRSSLGVGGRHGLPKLLAFHNGYDANHAYHHCLWAPYALTFMGPLDIAVRGPGAGPGHAGRHRSPLERPPSPSCGSSAR</sequence>
<evidence type="ECO:0000256" key="2">
    <source>
        <dbReference type="SAM" id="Phobius"/>
    </source>
</evidence>
<feature type="region of interest" description="Disordered" evidence="1">
    <location>
        <begin position="181"/>
        <end position="207"/>
    </location>
</feature>
<evidence type="ECO:0008006" key="5">
    <source>
        <dbReference type="Google" id="ProtNLM"/>
    </source>
</evidence>
<proteinExistence type="predicted"/>
<protein>
    <recommendedName>
        <fullName evidence="5">PH domain-containing protein</fullName>
    </recommendedName>
</protein>
<dbReference type="EMBL" id="AP027729">
    <property type="protein sequence ID" value="BDZ43160.1"/>
    <property type="molecule type" value="Genomic_DNA"/>
</dbReference>
<evidence type="ECO:0000313" key="4">
    <source>
        <dbReference type="Proteomes" id="UP001321475"/>
    </source>
</evidence>
<dbReference type="Proteomes" id="UP001321475">
    <property type="component" value="Chromosome"/>
</dbReference>
<keyword evidence="2" id="KW-0472">Membrane</keyword>
<name>A0ABN6XEF3_9CELL</name>
<keyword evidence="2" id="KW-1133">Transmembrane helix</keyword>
<feature type="compositionally biased region" description="Basic and acidic residues" evidence="1">
    <location>
        <begin position="1"/>
        <end position="10"/>
    </location>
</feature>
<evidence type="ECO:0000313" key="3">
    <source>
        <dbReference type="EMBL" id="BDZ43160.1"/>
    </source>
</evidence>